<dbReference type="InterPro" id="IPR013126">
    <property type="entry name" value="Hsp_70_fam"/>
</dbReference>
<dbReference type="Pfam" id="PF00012">
    <property type="entry name" value="HSP70"/>
    <property type="match status" value="1"/>
</dbReference>
<dbReference type="Gene3D" id="3.30.420.40">
    <property type="match status" value="2"/>
</dbReference>
<dbReference type="PRINTS" id="PR00301">
    <property type="entry name" value="HEATSHOCK70"/>
</dbReference>
<dbReference type="Gene3D" id="3.90.640.10">
    <property type="entry name" value="Actin, Chain A, domain 4"/>
    <property type="match status" value="1"/>
</dbReference>
<name>A0A382CRL6_9ZZZZ</name>
<keyword evidence="1" id="KW-0547">Nucleotide-binding</keyword>
<evidence type="ECO:0000313" key="3">
    <source>
        <dbReference type="EMBL" id="SVB28796.1"/>
    </source>
</evidence>
<reference evidence="3" key="1">
    <citation type="submission" date="2018-05" db="EMBL/GenBank/DDBJ databases">
        <authorList>
            <person name="Lanie J.A."/>
            <person name="Ng W.-L."/>
            <person name="Kazmierczak K.M."/>
            <person name="Andrzejewski T.M."/>
            <person name="Davidsen T.M."/>
            <person name="Wayne K.J."/>
            <person name="Tettelin H."/>
            <person name="Glass J.I."/>
            <person name="Rusch D."/>
            <person name="Podicherti R."/>
            <person name="Tsui H.-C.T."/>
            <person name="Winkler M.E."/>
        </authorList>
    </citation>
    <scope>NUCLEOTIDE SEQUENCE</scope>
</reference>
<dbReference type="PANTHER" id="PTHR19375">
    <property type="entry name" value="HEAT SHOCK PROTEIN 70KDA"/>
    <property type="match status" value="1"/>
</dbReference>
<evidence type="ECO:0000256" key="2">
    <source>
        <dbReference type="ARBA" id="ARBA00022840"/>
    </source>
</evidence>
<dbReference type="AlphaFoldDB" id="A0A382CRL6"/>
<accession>A0A382CRL6</accession>
<feature type="non-terminal residue" evidence="3">
    <location>
        <position position="392"/>
    </location>
</feature>
<dbReference type="EMBL" id="UINC01035803">
    <property type="protein sequence ID" value="SVB28796.1"/>
    <property type="molecule type" value="Genomic_DNA"/>
</dbReference>
<dbReference type="PROSITE" id="PS00297">
    <property type="entry name" value="HSP70_1"/>
    <property type="match status" value="1"/>
</dbReference>
<protein>
    <submittedName>
        <fullName evidence="3">Uncharacterized protein</fullName>
    </submittedName>
</protein>
<organism evidence="3">
    <name type="scientific">marine metagenome</name>
    <dbReference type="NCBI Taxonomy" id="408172"/>
    <lineage>
        <taxon>unclassified sequences</taxon>
        <taxon>metagenomes</taxon>
        <taxon>ecological metagenomes</taxon>
    </lineage>
</organism>
<dbReference type="GO" id="GO:0140662">
    <property type="term" value="F:ATP-dependent protein folding chaperone"/>
    <property type="evidence" value="ECO:0007669"/>
    <property type="project" value="InterPro"/>
</dbReference>
<sequence length="392" mass="42545">MSKIIGIDLGTTFSAIAQLDDLGNPEVLASTDTNKKITASAVYLKEKNAVVGDKALDALIATPKNVATETKRQMENDVVFSTQKGEWIDKEGAEEDCYSPAQVSSFILGKLKGYTSDVKKAVITVPALFAEKARVATLDAAKMAGIEVIELINEPTAAACYYASLPAVKKITGKVLVFDLGGGTFDVTVCEIEAQKVEVITSRGDKWLGGKDFDSELVNIMNNKYKEATGEGLDLANKKLEYMEKAEQIKRALSVREKHAEVIEGPKGPKKIEITRSEFEQSIQTHIEKLKMLMEEALDGSGLKPENISHTLLVGGSTRIPIVTKTIESIMKKPPLKGVNVDEAVAAGAAVYAGLKSKRSLNEAQKQAIEKVKMQDVCNFYMGTLIQEDDPV</sequence>
<dbReference type="InterPro" id="IPR043129">
    <property type="entry name" value="ATPase_NBD"/>
</dbReference>
<proteinExistence type="predicted"/>
<keyword evidence="2" id="KW-0067">ATP-binding</keyword>
<gene>
    <name evidence="3" type="ORF">METZ01_LOCUS181650</name>
</gene>
<evidence type="ECO:0000256" key="1">
    <source>
        <dbReference type="ARBA" id="ARBA00022741"/>
    </source>
</evidence>
<dbReference type="GO" id="GO:0005524">
    <property type="term" value="F:ATP binding"/>
    <property type="evidence" value="ECO:0007669"/>
    <property type="project" value="UniProtKB-KW"/>
</dbReference>
<dbReference type="InterPro" id="IPR018181">
    <property type="entry name" value="Heat_shock_70_CS"/>
</dbReference>
<dbReference type="PROSITE" id="PS00329">
    <property type="entry name" value="HSP70_2"/>
    <property type="match status" value="1"/>
</dbReference>
<dbReference type="SUPFAM" id="SSF53067">
    <property type="entry name" value="Actin-like ATPase domain"/>
    <property type="match status" value="2"/>
</dbReference>